<feature type="region of interest" description="Disordered" evidence="1">
    <location>
        <begin position="222"/>
        <end position="286"/>
    </location>
</feature>
<reference evidence="2 3" key="1">
    <citation type="submission" date="2024-04" db="EMBL/GenBank/DDBJ databases">
        <title>Tritrichomonas musculus Genome.</title>
        <authorList>
            <person name="Alves-Ferreira E."/>
            <person name="Grigg M."/>
            <person name="Lorenzi H."/>
            <person name="Galac M."/>
        </authorList>
    </citation>
    <scope>NUCLEOTIDE SEQUENCE [LARGE SCALE GENOMIC DNA]</scope>
    <source>
        <strain evidence="2 3">EAF2021</strain>
    </source>
</reference>
<proteinExistence type="predicted"/>
<sequence length="303" mass="34798">MKSFYYFGPIIADSRDENYNQDITTEETFLQSKIPKFQQYSNFQFTDAEISVLNDIKNESEEVIENKSQIDIENSSGIDFEYTSQEDFDIKAIKKIRKEDINVILNKYQEVQNKLNEIISQSSESEPFIEEVKKNYQILSNYETFLCDREKEIKEKIELVKYTESKRQKRAVVSPINGTITISKNNALKDIAHAANQLNNPFSTKPKGKIFKTKSQMIIKPFDKPDKSAQNKDINTHQKNIPPRSASLARAEAPQTEHKPNSSTLPRSNSSPLGITTPAWNIHGGDDKTLNNTINFNINRHNK</sequence>
<evidence type="ECO:0000313" key="2">
    <source>
        <dbReference type="EMBL" id="KAK8883424.1"/>
    </source>
</evidence>
<keyword evidence="3" id="KW-1185">Reference proteome</keyword>
<evidence type="ECO:0000256" key="1">
    <source>
        <dbReference type="SAM" id="MobiDB-lite"/>
    </source>
</evidence>
<feature type="compositionally biased region" description="Basic and acidic residues" evidence="1">
    <location>
        <begin position="222"/>
        <end position="236"/>
    </location>
</feature>
<protein>
    <submittedName>
        <fullName evidence="2">Uncharacterized protein</fullName>
    </submittedName>
</protein>
<organism evidence="2 3">
    <name type="scientific">Tritrichomonas musculus</name>
    <dbReference type="NCBI Taxonomy" id="1915356"/>
    <lineage>
        <taxon>Eukaryota</taxon>
        <taxon>Metamonada</taxon>
        <taxon>Parabasalia</taxon>
        <taxon>Tritrichomonadida</taxon>
        <taxon>Tritrichomonadidae</taxon>
        <taxon>Tritrichomonas</taxon>
    </lineage>
</organism>
<dbReference type="EMBL" id="JAPFFF010000009">
    <property type="protein sequence ID" value="KAK8883424.1"/>
    <property type="molecule type" value="Genomic_DNA"/>
</dbReference>
<name>A0ABR2JX27_9EUKA</name>
<gene>
    <name evidence="2" type="ORF">M9Y10_046074</name>
</gene>
<accession>A0ABR2JX27</accession>
<comment type="caution">
    <text evidence="2">The sequence shown here is derived from an EMBL/GenBank/DDBJ whole genome shotgun (WGS) entry which is preliminary data.</text>
</comment>
<dbReference type="Proteomes" id="UP001470230">
    <property type="component" value="Unassembled WGS sequence"/>
</dbReference>
<feature type="compositionally biased region" description="Polar residues" evidence="1">
    <location>
        <begin position="261"/>
        <end position="274"/>
    </location>
</feature>
<evidence type="ECO:0000313" key="3">
    <source>
        <dbReference type="Proteomes" id="UP001470230"/>
    </source>
</evidence>